<name>A0A0G0QRR3_9BACT</name>
<organism evidence="1">
    <name type="scientific">Candidatus Wolfebacteria bacterium GW2011_GWC2_39_22</name>
    <dbReference type="NCBI Taxonomy" id="1619013"/>
    <lineage>
        <taxon>Bacteria</taxon>
        <taxon>Candidatus Wolfeibacteriota</taxon>
    </lineage>
</organism>
<comment type="caution">
    <text evidence="1">The sequence shown here is derived from an EMBL/GenBank/DDBJ whole genome shotgun (WGS) entry which is preliminary data.</text>
</comment>
<reference evidence="1" key="1">
    <citation type="journal article" date="2015" name="Nature">
        <title>rRNA introns, odd ribosomes, and small enigmatic genomes across a large radiation of phyla.</title>
        <authorList>
            <person name="Brown C.T."/>
            <person name="Hug L.A."/>
            <person name="Thomas B.C."/>
            <person name="Sharon I."/>
            <person name="Castelle C.J."/>
            <person name="Singh A."/>
            <person name="Wilkins M.J."/>
            <person name="Williams K.H."/>
            <person name="Banfield J.F."/>
        </authorList>
    </citation>
    <scope>NUCLEOTIDE SEQUENCE [LARGE SCALE GENOMIC DNA]</scope>
</reference>
<protein>
    <submittedName>
        <fullName evidence="1">Uncharacterized protein</fullName>
    </submittedName>
</protein>
<gene>
    <name evidence="1" type="ORF">UT41_C0001G0614</name>
</gene>
<sequence length="77" mass="8533">MVDRKMQIMSPEDWEMYRGKIVAMDGWPKDGNPSPVIASGATTEELGTALRAIGRSFDNVIVQIVTLEDRFCFPATA</sequence>
<evidence type="ECO:0000313" key="1">
    <source>
        <dbReference type="EMBL" id="KKR13070.1"/>
    </source>
</evidence>
<dbReference type="Proteomes" id="UP000034665">
    <property type="component" value="Unassembled WGS sequence"/>
</dbReference>
<dbReference type="EMBL" id="LBWR01000001">
    <property type="protein sequence ID" value="KKR13070.1"/>
    <property type="molecule type" value="Genomic_DNA"/>
</dbReference>
<accession>A0A0G0QRR3</accession>
<dbReference type="STRING" id="1619013.UT41_C0001G0614"/>
<dbReference type="AlphaFoldDB" id="A0A0G0QRR3"/>
<proteinExistence type="predicted"/>